<gene>
    <name evidence="2" type="ORF">SAMN05660324_0928</name>
</gene>
<dbReference type="NCBIfam" id="NF002938">
    <property type="entry name" value="PRK03592.1"/>
    <property type="match status" value="1"/>
</dbReference>
<dbReference type="AlphaFoldDB" id="A0A1G7N851"/>
<dbReference type="Gene3D" id="3.40.50.1820">
    <property type="entry name" value="alpha/beta hydrolase"/>
    <property type="match status" value="1"/>
</dbReference>
<dbReference type="InterPro" id="IPR000073">
    <property type="entry name" value="AB_hydrolase_1"/>
</dbReference>
<dbReference type="InterPro" id="IPR000639">
    <property type="entry name" value="Epox_hydrolase-like"/>
</dbReference>
<reference evidence="3" key="1">
    <citation type="submission" date="2016-10" db="EMBL/GenBank/DDBJ databases">
        <authorList>
            <person name="Varghese N."/>
            <person name="Submissions S."/>
        </authorList>
    </citation>
    <scope>NUCLEOTIDE SEQUENCE [LARGE SCALE GENOMIC DNA]</scope>
    <source>
        <strain evidence="3">DSM 44526</strain>
    </source>
</reference>
<evidence type="ECO:0000313" key="3">
    <source>
        <dbReference type="Proteomes" id="UP000198863"/>
    </source>
</evidence>
<organism evidence="2 3">
    <name type="scientific">Klenkia brasiliensis</name>
    <dbReference type="NCBI Taxonomy" id="333142"/>
    <lineage>
        <taxon>Bacteria</taxon>
        <taxon>Bacillati</taxon>
        <taxon>Actinomycetota</taxon>
        <taxon>Actinomycetes</taxon>
        <taxon>Geodermatophilales</taxon>
        <taxon>Geodermatophilaceae</taxon>
        <taxon>Klenkia</taxon>
    </lineage>
</organism>
<dbReference type="InterPro" id="IPR029058">
    <property type="entry name" value="AB_hydrolase_fold"/>
</dbReference>
<dbReference type="EMBL" id="FNCF01000001">
    <property type="protein sequence ID" value="SDF70132.1"/>
    <property type="molecule type" value="Genomic_DNA"/>
</dbReference>
<sequence>MAAPAHDPYPRSRVRVRGREMAYVDTGGGDAVVLLHGNPTSSYLWRGVIPHLAGLGRCVAPDLIGMGESEKLPDPGRGTYSFATHAAFLEDLLEEVQLGDRVTLVLHDWGGALGFDWARRHADRVRAIAFTETIVTPLLWADWPRAAKGVFQGMRSDRGEELVLERNTFVERILPASTLQGLAPEVHDRYRAPYPTPESRWPTLEWPRSIPIEHVPPDVHDVVDRYGEWLAHSDVPKLFVDAEPGSILVGRQRNLVRRWPNLTEVQVPGSHFVPEDSPDELGRAVADWLRTIP</sequence>
<dbReference type="PRINTS" id="PR00412">
    <property type="entry name" value="EPOXHYDRLASE"/>
</dbReference>
<protein>
    <submittedName>
        <fullName evidence="2">Haloalkane dehalogenase</fullName>
    </submittedName>
</protein>
<dbReference type="SUPFAM" id="SSF53474">
    <property type="entry name" value="alpha/beta-Hydrolases"/>
    <property type="match status" value="1"/>
</dbReference>
<dbReference type="RefSeq" id="WP_091058794.1">
    <property type="nucleotide sequence ID" value="NZ_FNCF01000001.1"/>
</dbReference>
<keyword evidence="3" id="KW-1185">Reference proteome</keyword>
<evidence type="ECO:0000259" key="1">
    <source>
        <dbReference type="Pfam" id="PF00561"/>
    </source>
</evidence>
<dbReference type="PANTHER" id="PTHR43798:SF33">
    <property type="entry name" value="HYDROLASE, PUTATIVE (AFU_ORTHOLOGUE AFUA_2G14860)-RELATED"/>
    <property type="match status" value="1"/>
</dbReference>
<proteinExistence type="predicted"/>
<evidence type="ECO:0000313" key="2">
    <source>
        <dbReference type="EMBL" id="SDF70132.1"/>
    </source>
</evidence>
<dbReference type="PANTHER" id="PTHR43798">
    <property type="entry name" value="MONOACYLGLYCEROL LIPASE"/>
    <property type="match status" value="1"/>
</dbReference>
<accession>A0A1G7N851</accession>
<feature type="domain" description="AB hydrolase-1" evidence="1">
    <location>
        <begin position="31"/>
        <end position="180"/>
    </location>
</feature>
<name>A0A1G7N851_9ACTN</name>
<dbReference type="Pfam" id="PF00561">
    <property type="entry name" value="Abhydrolase_1"/>
    <property type="match status" value="1"/>
</dbReference>
<dbReference type="InterPro" id="IPR050266">
    <property type="entry name" value="AB_hydrolase_sf"/>
</dbReference>
<dbReference type="GO" id="GO:0016020">
    <property type="term" value="C:membrane"/>
    <property type="evidence" value="ECO:0007669"/>
    <property type="project" value="TreeGrafter"/>
</dbReference>
<dbReference type="OrthoDB" id="63519at2"/>
<dbReference type="GO" id="GO:0003824">
    <property type="term" value="F:catalytic activity"/>
    <property type="evidence" value="ECO:0007669"/>
    <property type="project" value="InterPro"/>
</dbReference>
<dbReference type="Proteomes" id="UP000198863">
    <property type="component" value="Unassembled WGS sequence"/>
</dbReference>